<dbReference type="Proteomes" id="UP000887116">
    <property type="component" value="Unassembled WGS sequence"/>
</dbReference>
<dbReference type="AlphaFoldDB" id="A0A8X6KNI5"/>
<dbReference type="Pfam" id="PF23055">
    <property type="entry name" value="DUF7041"/>
    <property type="match status" value="1"/>
</dbReference>
<dbReference type="InterPro" id="IPR055469">
    <property type="entry name" value="DUF7041"/>
</dbReference>
<sequence length="114" mass="13052">MSEVNAVKMPLYNTSDPTLWFAMCESTFVLATPKPITESLTKYNYIIAHLPPDLHYVFMCSDVTDPYAQIKNKLKSFRGFPAGDSETPFGGRIRFSKTFRAIAKHEMECRIFEC</sequence>
<name>A0A8X6KNI5_TRICU</name>
<organism evidence="2 3">
    <name type="scientific">Trichonephila clavata</name>
    <name type="common">Joro spider</name>
    <name type="synonym">Nephila clavata</name>
    <dbReference type="NCBI Taxonomy" id="2740835"/>
    <lineage>
        <taxon>Eukaryota</taxon>
        <taxon>Metazoa</taxon>
        <taxon>Ecdysozoa</taxon>
        <taxon>Arthropoda</taxon>
        <taxon>Chelicerata</taxon>
        <taxon>Arachnida</taxon>
        <taxon>Araneae</taxon>
        <taxon>Araneomorphae</taxon>
        <taxon>Entelegynae</taxon>
        <taxon>Araneoidea</taxon>
        <taxon>Nephilidae</taxon>
        <taxon>Trichonephila</taxon>
    </lineage>
</organism>
<evidence type="ECO:0000313" key="3">
    <source>
        <dbReference type="Proteomes" id="UP000887116"/>
    </source>
</evidence>
<protein>
    <submittedName>
        <fullName evidence="2">Transposon Ty3-G Gag-Pol polyprotein</fullName>
    </submittedName>
</protein>
<comment type="caution">
    <text evidence="2">The sequence shown here is derived from an EMBL/GenBank/DDBJ whole genome shotgun (WGS) entry which is preliminary data.</text>
</comment>
<evidence type="ECO:0000259" key="1">
    <source>
        <dbReference type="Pfam" id="PF23055"/>
    </source>
</evidence>
<dbReference type="OrthoDB" id="6498844at2759"/>
<accession>A0A8X6KNI5</accession>
<reference evidence="2" key="1">
    <citation type="submission" date="2020-07" db="EMBL/GenBank/DDBJ databases">
        <title>Multicomponent nature underlies the extraordinary mechanical properties of spider dragline silk.</title>
        <authorList>
            <person name="Kono N."/>
            <person name="Nakamura H."/>
            <person name="Mori M."/>
            <person name="Yoshida Y."/>
            <person name="Ohtoshi R."/>
            <person name="Malay A.D."/>
            <person name="Moran D.A.P."/>
            <person name="Tomita M."/>
            <person name="Numata K."/>
            <person name="Arakawa K."/>
        </authorList>
    </citation>
    <scope>NUCLEOTIDE SEQUENCE</scope>
</reference>
<dbReference type="EMBL" id="BMAO01011853">
    <property type="protein sequence ID" value="GFQ77238.1"/>
    <property type="molecule type" value="Genomic_DNA"/>
</dbReference>
<feature type="domain" description="DUF7041" evidence="1">
    <location>
        <begin position="9"/>
        <end position="75"/>
    </location>
</feature>
<evidence type="ECO:0000313" key="2">
    <source>
        <dbReference type="EMBL" id="GFQ77238.1"/>
    </source>
</evidence>
<keyword evidence="3" id="KW-1185">Reference proteome</keyword>
<gene>
    <name evidence="2" type="primary">TY3B-G_521</name>
    <name evidence="2" type="ORF">TNCT_559691</name>
</gene>
<proteinExistence type="predicted"/>